<dbReference type="Proteomes" id="UP000663889">
    <property type="component" value="Unassembled WGS sequence"/>
</dbReference>
<dbReference type="InterPro" id="IPR020846">
    <property type="entry name" value="MFS_dom"/>
</dbReference>
<evidence type="ECO:0000313" key="9">
    <source>
        <dbReference type="Proteomes" id="UP000663889"/>
    </source>
</evidence>
<dbReference type="InterPro" id="IPR005828">
    <property type="entry name" value="MFS_sugar_transport-like"/>
</dbReference>
<feature type="transmembrane region" description="Helical" evidence="6">
    <location>
        <begin position="83"/>
        <end position="100"/>
    </location>
</feature>
<feature type="domain" description="Major facilitator superfamily (MFS) profile" evidence="7">
    <location>
        <begin position="1"/>
        <end position="177"/>
    </location>
</feature>
<evidence type="ECO:0000256" key="2">
    <source>
        <dbReference type="ARBA" id="ARBA00010992"/>
    </source>
</evidence>
<dbReference type="PANTHER" id="PTHR48022:SF2">
    <property type="entry name" value="PLASTIDIC GLUCOSE TRANSPORTER 4"/>
    <property type="match status" value="1"/>
</dbReference>
<evidence type="ECO:0000256" key="4">
    <source>
        <dbReference type="ARBA" id="ARBA00022989"/>
    </source>
</evidence>
<protein>
    <recommendedName>
        <fullName evidence="7">Major facilitator superfamily (MFS) profile domain-containing protein</fullName>
    </recommendedName>
</protein>
<dbReference type="PROSITE" id="PS51257">
    <property type="entry name" value="PROKAR_LIPOPROTEIN"/>
    <property type="match status" value="1"/>
</dbReference>
<evidence type="ECO:0000256" key="1">
    <source>
        <dbReference type="ARBA" id="ARBA00004141"/>
    </source>
</evidence>
<gene>
    <name evidence="8" type="ORF">SEV965_LOCUS28077</name>
</gene>
<keyword evidence="5 6" id="KW-0472">Membrane</keyword>
<dbReference type="PANTHER" id="PTHR48022">
    <property type="entry name" value="PLASTIDIC GLUCOSE TRANSPORTER 4"/>
    <property type="match status" value="1"/>
</dbReference>
<dbReference type="GO" id="GO:0005351">
    <property type="term" value="F:carbohydrate:proton symporter activity"/>
    <property type="evidence" value="ECO:0007669"/>
    <property type="project" value="TreeGrafter"/>
</dbReference>
<accession>A0A815G7X7</accession>
<proteinExistence type="inferred from homology"/>
<keyword evidence="3 6" id="KW-0812">Transmembrane</keyword>
<comment type="subcellular location">
    <subcellularLocation>
        <location evidence="1">Membrane</location>
        <topology evidence="1">Multi-pass membrane protein</topology>
    </subcellularLocation>
</comment>
<organism evidence="8 9">
    <name type="scientific">Rotaria sordida</name>
    <dbReference type="NCBI Taxonomy" id="392033"/>
    <lineage>
        <taxon>Eukaryota</taxon>
        <taxon>Metazoa</taxon>
        <taxon>Spiralia</taxon>
        <taxon>Gnathifera</taxon>
        <taxon>Rotifera</taxon>
        <taxon>Eurotatoria</taxon>
        <taxon>Bdelloidea</taxon>
        <taxon>Philodinida</taxon>
        <taxon>Philodinidae</taxon>
        <taxon>Rotaria</taxon>
    </lineage>
</organism>
<dbReference type="AlphaFoldDB" id="A0A815G7X7"/>
<dbReference type="GO" id="GO:0016020">
    <property type="term" value="C:membrane"/>
    <property type="evidence" value="ECO:0007669"/>
    <property type="project" value="UniProtKB-SubCell"/>
</dbReference>
<dbReference type="SUPFAM" id="SSF103473">
    <property type="entry name" value="MFS general substrate transporter"/>
    <property type="match status" value="1"/>
</dbReference>
<dbReference type="InterPro" id="IPR036259">
    <property type="entry name" value="MFS_trans_sf"/>
</dbReference>
<feature type="transmembrane region" description="Helical" evidence="6">
    <location>
        <begin position="55"/>
        <end position="77"/>
    </location>
</feature>
<feature type="transmembrane region" description="Helical" evidence="6">
    <location>
        <begin position="20"/>
        <end position="43"/>
    </location>
</feature>
<dbReference type="EMBL" id="CAJNOU010002614">
    <property type="protein sequence ID" value="CAF1335797.1"/>
    <property type="molecule type" value="Genomic_DNA"/>
</dbReference>
<evidence type="ECO:0000256" key="3">
    <source>
        <dbReference type="ARBA" id="ARBA00022692"/>
    </source>
</evidence>
<feature type="transmembrane region" description="Helical" evidence="6">
    <location>
        <begin position="112"/>
        <end position="131"/>
    </location>
</feature>
<evidence type="ECO:0000259" key="7">
    <source>
        <dbReference type="PROSITE" id="PS50850"/>
    </source>
</evidence>
<comment type="similarity">
    <text evidence="2">Belongs to the major facilitator superfamily. Sugar transporter (TC 2.A.1.1) family.</text>
</comment>
<evidence type="ECO:0000256" key="5">
    <source>
        <dbReference type="ARBA" id="ARBA00023136"/>
    </source>
</evidence>
<keyword evidence="4 6" id="KW-1133">Transmembrane helix</keyword>
<dbReference type="Gene3D" id="1.20.1250.20">
    <property type="entry name" value="MFS general substrate transporter like domains"/>
    <property type="match status" value="1"/>
</dbReference>
<feature type="transmembrane region" description="Helical" evidence="6">
    <location>
        <begin position="143"/>
        <end position="162"/>
    </location>
</feature>
<dbReference type="Pfam" id="PF00083">
    <property type="entry name" value="Sugar_tr"/>
    <property type="match status" value="1"/>
</dbReference>
<evidence type="ECO:0000256" key="6">
    <source>
        <dbReference type="SAM" id="Phobius"/>
    </source>
</evidence>
<comment type="caution">
    <text evidence="8">The sequence shown here is derived from an EMBL/GenBank/DDBJ whole genome shotgun (WGS) entry which is preliminary data.</text>
</comment>
<dbReference type="InterPro" id="IPR005829">
    <property type="entry name" value="Sugar_transporter_CS"/>
</dbReference>
<dbReference type="InterPro" id="IPR050360">
    <property type="entry name" value="MFS_Sugar_Transporters"/>
</dbReference>
<name>A0A815G7X7_9BILA</name>
<reference evidence="8" key="1">
    <citation type="submission" date="2021-02" db="EMBL/GenBank/DDBJ databases">
        <authorList>
            <person name="Nowell W R."/>
        </authorList>
    </citation>
    <scope>NUCLEOTIDE SEQUENCE</scope>
</reference>
<dbReference type="PROSITE" id="PS00217">
    <property type="entry name" value="SUGAR_TRANSPORT_2"/>
    <property type="match status" value="1"/>
</dbReference>
<evidence type="ECO:0000313" key="8">
    <source>
        <dbReference type="EMBL" id="CAF1335797.1"/>
    </source>
</evidence>
<sequence>MPRFLLEFGGTASVSRGSLTSAVSGSIVGLLVVGCFFGALIAGQAGDRLSRKYSIVLFSVIFSVGGAIQASSISLVMLLASRFISGLGVGALSMLVPVYQSEIAPKEIRGRLVSLQQWAITIGIAVSFWINYATDIQLSGSSASWRIPLALQIVPAFILVVGKNPKYHRDNHHSDCR</sequence>
<dbReference type="PROSITE" id="PS50850">
    <property type="entry name" value="MFS"/>
    <property type="match status" value="1"/>
</dbReference>